<dbReference type="InterPro" id="IPR023198">
    <property type="entry name" value="PGP-like_dom2"/>
</dbReference>
<dbReference type="Gene3D" id="3.40.50.1000">
    <property type="entry name" value="HAD superfamily/HAD-like"/>
    <property type="match status" value="1"/>
</dbReference>
<dbReference type="AlphaFoldDB" id="A0A1I3J8A9"/>
<protein>
    <recommendedName>
        <fullName evidence="4">phosphoglycolate phosphatase</fullName>
        <ecNumber evidence="4">3.1.3.18</ecNumber>
    </recommendedName>
</protein>
<dbReference type="Proteomes" id="UP000199630">
    <property type="component" value="Unassembled WGS sequence"/>
</dbReference>
<evidence type="ECO:0000313" key="5">
    <source>
        <dbReference type="EMBL" id="SFI56487.1"/>
    </source>
</evidence>
<comment type="catalytic activity">
    <reaction evidence="1">
        <text>2-phosphoglycolate + H2O = glycolate + phosphate</text>
        <dbReference type="Rhea" id="RHEA:14369"/>
        <dbReference type="ChEBI" id="CHEBI:15377"/>
        <dbReference type="ChEBI" id="CHEBI:29805"/>
        <dbReference type="ChEBI" id="CHEBI:43474"/>
        <dbReference type="ChEBI" id="CHEBI:58033"/>
        <dbReference type="EC" id="3.1.3.18"/>
    </reaction>
</comment>
<keyword evidence="6" id="KW-1185">Reference proteome</keyword>
<dbReference type="RefSeq" id="WP_090056038.1">
    <property type="nucleotide sequence ID" value="NZ_FORH01000001.1"/>
</dbReference>
<dbReference type="InterPro" id="IPR036412">
    <property type="entry name" value="HAD-like_sf"/>
</dbReference>
<organism evidence="5 6">
    <name type="scientific">Celeribacter neptunius</name>
    <dbReference type="NCBI Taxonomy" id="588602"/>
    <lineage>
        <taxon>Bacteria</taxon>
        <taxon>Pseudomonadati</taxon>
        <taxon>Pseudomonadota</taxon>
        <taxon>Alphaproteobacteria</taxon>
        <taxon>Rhodobacterales</taxon>
        <taxon>Roseobacteraceae</taxon>
        <taxon>Celeribacter</taxon>
    </lineage>
</organism>
<evidence type="ECO:0000256" key="3">
    <source>
        <dbReference type="ARBA" id="ARBA00006171"/>
    </source>
</evidence>
<dbReference type="SFLD" id="SFLDS00003">
    <property type="entry name" value="Haloacid_Dehalogenase"/>
    <property type="match status" value="1"/>
</dbReference>
<dbReference type="EC" id="3.1.3.18" evidence="4"/>
<reference evidence="6" key="1">
    <citation type="submission" date="2016-10" db="EMBL/GenBank/DDBJ databases">
        <authorList>
            <person name="Varghese N."/>
            <person name="Submissions S."/>
        </authorList>
    </citation>
    <scope>NUCLEOTIDE SEQUENCE [LARGE SCALE GENOMIC DNA]</scope>
    <source>
        <strain evidence="6">DSM 26471</strain>
    </source>
</reference>
<accession>A0A1I3J8A9</accession>
<dbReference type="SFLD" id="SFLDG01129">
    <property type="entry name" value="C1.5:_HAD__Beta-PGM__Phosphata"/>
    <property type="match status" value="1"/>
</dbReference>
<dbReference type="PANTHER" id="PTHR43434:SF1">
    <property type="entry name" value="PHOSPHOGLYCOLATE PHOSPHATASE"/>
    <property type="match status" value="1"/>
</dbReference>
<dbReference type="GO" id="GO:0008967">
    <property type="term" value="F:phosphoglycolate phosphatase activity"/>
    <property type="evidence" value="ECO:0007669"/>
    <property type="project" value="UniProtKB-EC"/>
</dbReference>
<dbReference type="GO" id="GO:0006281">
    <property type="term" value="P:DNA repair"/>
    <property type="evidence" value="ECO:0007669"/>
    <property type="project" value="TreeGrafter"/>
</dbReference>
<dbReference type="Pfam" id="PF13419">
    <property type="entry name" value="HAD_2"/>
    <property type="match status" value="1"/>
</dbReference>
<name>A0A1I3J8A9_9RHOB</name>
<gene>
    <name evidence="5" type="ORF">SAMN04487991_0273</name>
</gene>
<proteinExistence type="inferred from homology"/>
<comment type="pathway">
    <text evidence="2">Organic acid metabolism; glycolate biosynthesis; glycolate from 2-phosphoglycolate: step 1/1.</text>
</comment>
<dbReference type="GO" id="GO:0005829">
    <property type="term" value="C:cytosol"/>
    <property type="evidence" value="ECO:0007669"/>
    <property type="project" value="TreeGrafter"/>
</dbReference>
<dbReference type="Gene3D" id="1.10.150.240">
    <property type="entry name" value="Putative phosphatase, domain 2"/>
    <property type="match status" value="1"/>
</dbReference>
<dbReference type="OrthoDB" id="9793014at2"/>
<dbReference type="EMBL" id="FORH01000001">
    <property type="protein sequence ID" value="SFI56487.1"/>
    <property type="molecule type" value="Genomic_DNA"/>
</dbReference>
<dbReference type="InterPro" id="IPR041492">
    <property type="entry name" value="HAD_2"/>
</dbReference>
<dbReference type="PRINTS" id="PR00413">
    <property type="entry name" value="HADHALOGNASE"/>
</dbReference>
<dbReference type="PANTHER" id="PTHR43434">
    <property type="entry name" value="PHOSPHOGLYCOLATE PHOSPHATASE"/>
    <property type="match status" value="1"/>
</dbReference>
<evidence type="ECO:0000256" key="4">
    <source>
        <dbReference type="ARBA" id="ARBA00013078"/>
    </source>
</evidence>
<evidence type="ECO:0000256" key="1">
    <source>
        <dbReference type="ARBA" id="ARBA00000830"/>
    </source>
</evidence>
<dbReference type="InterPro" id="IPR023214">
    <property type="entry name" value="HAD_sf"/>
</dbReference>
<dbReference type="InterPro" id="IPR006439">
    <property type="entry name" value="HAD-SF_hydro_IA"/>
</dbReference>
<evidence type="ECO:0000256" key="2">
    <source>
        <dbReference type="ARBA" id="ARBA00004818"/>
    </source>
</evidence>
<dbReference type="STRING" id="588602.SAMN04487991_0273"/>
<evidence type="ECO:0000313" key="6">
    <source>
        <dbReference type="Proteomes" id="UP000199630"/>
    </source>
</evidence>
<dbReference type="InterPro" id="IPR050155">
    <property type="entry name" value="HAD-like_hydrolase_sf"/>
</dbReference>
<dbReference type="SUPFAM" id="SSF56784">
    <property type="entry name" value="HAD-like"/>
    <property type="match status" value="1"/>
</dbReference>
<comment type="similarity">
    <text evidence="3">Belongs to the HAD-like hydrolase superfamily. CbbY/CbbZ/Gph/YieH family.</text>
</comment>
<dbReference type="NCBIfam" id="TIGR01549">
    <property type="entry name" value="HAD-SF-IA-v1"/>
    <property type="match status" value="1"/>
</dbReference>
<sequence length="221" mass="23197">MKTVIFDLDGTLADTSADLIASANACFRGLGYGDVLDPLGDAHTAFRGGKAMLSLGFSRVRPGFTEEDVMAQYPVLLEAYAQDIDTHTRLYEGAAEAVEALRGAGYAVGVCTNKPEDLADRLLTRLGVRDLFGSMIGAKTVGVSKPDPKPYLAAVEEAGGILAQSFLVGDTETDRNTARAAGVPCALVTFGPDGDGVAGLVPEALLSHYNELMQITKELIG</sequence>